<dbReference type="InterPro" id="IPR007854">
    <property type="entry name" value="Fip1_dom"/>
</dbReference>
<dbReference type="InterPro" id="IPR051187">
    <property type="entry name" value="Pre-mRNA_3'-end_processing_reg"/>
</dbReference>
<dbReference type="GO" id="GO:0180010">
    <property type="term" value="P:co-transcriptional mRNA 3'-end processing, cleavage and polyadenylation pathway"/>
    <property type="evidence" value="ECO:0007669"/>
    <property type="project" value="EnsemblFungi"/>
</dbReference>
<feature type="region of interest" description="Disordered" evidence="5">
    <location>
        <begin position="1"/>
        <end position="80"/>
    </location>
</feature>
<evidence type="ECO:0000256" key="5">
    <source>
        <dbReference type="SAM" id="MobiDB-lite"/>
    </source>
</evidence>
<evidence type="ECO:0000256" key="2">
    <source>
        <dbReference type="ARBA" id="ARBA00007459"/>
    </source>
</evidence>
<feature type="compositionally biased region" description="Acidic residues" evidence="5">
    <location>
        <begin position="41"/>
        <end position="52"/>
    </location>
</feature>
<dbReference type="GO" id="GO:1990251">
    <property type="term" value="C:nuclear exosome focus"/>
    <property type="evidence" value="ECO:0007669"/>
    <property type="project" value="EnsemblFungi"/>
</dbReference>
<dbReference type="HOGENOM" id="CLU_765384_0_0_1"/>
<dbReference type="eggNOG" id="KOG1049">
    <property type="taxonomic scope" value="Eukaryota"/>
</dbReference>
<dbReference type="PANTHER" id="PTHR13484">
    <property type="entry name" value="FIP1-LIKE 1 PROTEIN"/>
    <property type="match status" value="1"/>
</dbReference>
<keyword evidence="3" id="KW-0507">mRNA processing</keyword>
<dbReference type="GeneID" id="25038293"/>
<proteinExistence type="inferred from homology"/>
<dbReference type="GO" id="GO:1990342">
    <property type="term" value="C:heterochromatin island"/>
    <property type="evidence" value="ECO:0007669"/>
    <property type="project" value="EnsemblFungi"/>
</dbReference>
<comment type="similarity">
    <text evidence="2">Belongs to the FIP1 family.</text>
</comment>
<feature type="compositionally biased region" description="Low complexity" evidence="5">
    <location>
        <begin position="286"/>
        <end position="312"/>
    </location>
</feature>
<evidence type="ECO:0000256" key="1">
    <source>
        <dbReference type="ARBA" id="ARBA00004123"/>
    </source>
</evidence>
<dbReference type="STRING" id="653667.S9XA98"/>
<feature type="domain" description="Pre-mRNA polyadenylation factor Fip1" evidence="6">
    <location>
        <begin position="123"/>
        <end position="165"/>
    </location>
</feature>
<evidence type="ECO:0000256" key="3">
    <source>
        <dbReference type="ARBA" id="ARBA00022664"/>
    </source>
</evidence>
<dbReference type="Pfam" id="PF05182">
    <property type="entry name" value="Fip1"/>
    <property type="match status" value="1"/>
</dbReference>
<evidence type="ECO:0000259" key="6">
    <source>
        <dbReference type="Pfam" id="PF05182"/>
    </source>
</evidence>
<dbReference type="RefSeq" id="XP_013021694.1">
    <property type="nucleotide sequence ID" value="XM_013166240.1"/>
</dbReference>
<feature type="compositionally biased region" description="Polar residues" evidence="5">
    <location>
        <begin position="240"/>
        <end position="263"/>
    </location>
</feature>
<feature type="compositionally biased region" description="Low complexity" evidence="5">
    <location>
        <begin position="343"/>
        <end position="355"/>
    </location>
</feature>
<comment type="subcellular location">
    <subcellularLocation>
        <location evidence="1">Nucleus</location>
    </subcellularLocation>
</comment>
<reference evidence="7 8" key="1">
    <citation type="journal article" date="2011" name="Science">
        <title>Comparative functional genomics of the fission yeasts.</title>
        <authorList>
            <person name="Rhind N."/>
            <person name="Chen Z."/>
            <person name="Yassour M."/>
            <person name="Thompson D.A."/>
            <person name="Haas B.J."/>
            <person name="Habib N."/>
            <person name="Wapinski I."/>
            <person name="Roy S."/>
            <person name="Lin M.F."/>
            <person name="Heiman D.I."/>
            <person name="Young S.K."/>
            <person name="Furuya K."/>
            <person name="Guo Y."/>
            <person name="Pidoux A."/>
            <person name="Chen H.M."/>
            <person name="Robbertse B."/>
            <person name="Goldberg J.M."/>
            <person name="Aoki K."/>
            <person name="Bayne E.H."/>
            <person name="Berlin A.M."/>
            <person name="Desjardins C.A."/>
            <person name="Dobbs E."/>
            <person name="Dukaj L."/>
            <person name="Fan L."/>
            <person name="FitzGerald M.G."/>
            <person name="French C."/>
            <person name="Gujja S."/>
            <person name="Hansen K."/>
            <person name="Keifenheim D."/>
            <person name="Levin J.Z."/>
            <person name="Mosher R.A."/>
            <person name="Mueller C.A."/>
            <person name="Pfiffner J."/>
            <person name="Priest M."/>
            <person name="Russ C."/>
            <person name="Smialowska A."/>
            <person name="Swoboda P."/>
            <person name="Sykes S.M."/>
            <person name="Vaughn M."/>
            <person name="Vengrova S."/>
            <person name="Yoder R."/>
            <person name="Zeng Q."/>
            <person name="Allshire R."/>
            <person name="Baulcombe D."/>
            <person name="Birren B.W."/>
            <person name="Brown W."/>
            <person name="Ekwall K."/>
            <person name="Kellis M."/>
            <person name="Leatherwood J."/>
            <person name="Levin H."/>
            <person name="Margalit H."/>
            <person name="Martienssen R."/>
            <person name="Nieduszynski C.A."/>
            <person name="Spatafora J.W."/>
            <person name="Friedman N."/>
            <person name="Dalgaard J.Z."/>
            <person name="Baumann P."/>
            <person name="Niki H."/>
            <person name="Regev A."/>
            <person name="Nusbaum C."/>
        </authorList>
    </citation>
    <scope>NUCLEOTIDE SEQUENCE [LARGE SCALE GENOMIC DNA]</scope>
    <source>
        <strain evidence="8">OY26 / ATCC MYA-4695 / CBS 11777 / NBRC 106824 / NRRL Y48691</strain>
    </source>
</reference>
<dbReference type="AlphaFoldDB" id="S9XA98"/>
<evidence type="ECO:0000313" key="8">
    <source>
        <dbReference type="Proteomes" id="UP000015464"/>
    </source>
</evidence>
<dbReference type="OMA" id="TWAAYCA"/>
<dbReference type="EMBL" id="KE546988">
    <property type="protein sequence ID" value="EPY54082.1"/>
    <property type="molecule type" value="Genomic_DNA"/>
</dbReference>
<dbReference type="PANTHER" id="PTHR13484:SF0">
    <property type="entry name" value="PRE-MRNA 3'-END-PROCESSING FACTOR FIP1"/>
    <property type="match status" value="1"/>
</dbReference>
<dbReference type="GO" id="GO:0031508">
    <property type="term" value="P:pericentric heterochromatin formation"/>
    <property type="evidence" value="ECO:0007669"/>
    <property type="project" value="EnsemblFungi"/>
</dbReference>
<sequence>MSNADPHVEDDEDEYLYGETLGERKEEDAPDAQAESSAEPMSEESDDSDIEFIIETKPGERAEPPGGTSSIYGLGKAGLRKPAERPTVEVKSMEPQDASAAAETAQQVDINPTAKIDGKNIFEVDLESLEDKPWRKPGADISDYFNYGFDEFTWAAYCAKQTTLRDDFSPQKFMANLMGGPMPSGDMSNAPDFQAMMSGFPPFMPMPPPPIASASQDELNYSRPPFPVPTPTPPLAGNADSASQMNSGANTPSHGYHASNSMPPANLRENESPARSPNHYGRPESGHGPYQQSSSGYGGNPPSSIQSSSGSNYVPSRGPSYGDRSHNNNYSGSSRRRQMSPDRYGGYSSSRGNSGRYRRNRYN</sequence>
<dbReference type="GO" id="GO:0071031">
    <property type="term" value="P:nuclear mRNA surveillance of mRNA 3'-end processing"/>
    <property type="evidence" value="ECO:0007669"/>
    <property type="project" value="EnsemblFungi"/>
</dbReference>
<keyword evidence="8" id="KW-1185">Reference proteome</keyword>
<evidence type="ECO:0000313" key="7">
    <source>
        <dbReference type="EMBL" id="EPY54082.1"/>
    </source>
</evidence>
<name>S9XA98_SCHCR</name>
<dbReference type="OrthoDB" id="1917198at2759"/>
<protein>
    <submittedName>
        <fullName evidence="7">mRNA cleavage and polyadenylation specificity factor complex subunit</fullName>
    </submittedName>
</protein>
<gene>
    <name evidence="7" type="ORF">SPOG_03978</name>
</gene>
<keyword evidence="4" id="KW-0539">Nucleus</keyword>
<accession>S9XA98</accession>
<feature type="compositionally biased region" description="Pro residues" evidence="5">
    <location>
        <begin position="224"/>
        <end position="234"/>
    </location>
</feature>
<feature type="region of interest" description="Disordered" evidence="5">
    <location>
        <begin position="207"/>
        <end position="363"/>
    </location>
</feature>
<evidence type="ECO:0000256" key="4">
    <source>
        <dbReference type="ARBA" id="ARBA00023242"/>
    </source>
</evidence>
<dbReference type="Proteomes" id="UP000015464">
    <property type="component" value="Unassembled WGS sequence"/>
</dbReference>
<dbReference type="GO" id="GO:0005847">
    <property type="term" value="C:mRNA cleavage and polyadenylation specificity factor complex"/>
    <property type="evidence" value="ECO:0007669"/>
    <property type="project" value="EnsemblFungi"/>
</dbReference>
<organism evidence="7 8">
    <name type="scientific">Schizosaccharomyces cryophilus (strain OY26 / ATCC MYA-4695 / CBS 11777 / NBRC 106824 / NRRL Y48691)</name>
    <name type="common">Fission yeast</name>
    <dbReference type="NCBI Taxonomy" id="653667"/>
    <lineage>
        <taxon>Eukaryota</taxon>
        <taxon>Fungi</taxon>
        <taxon>Dikarya</taxon>
        <taxon>Ascomycota</taxon>
        <taxon>Taphrinomycotina</taxon>
        <taxon>Schizosaccharomycetes</taxon>
        <taxon>Schizosaccharomycetales</taxon>
        <taxon>Schizosaccharomycetaceae</taxon>
        <taxon>Schizosaccharomyces</taxon>
    </lineage>
</organism>